<dbReference type="AlphaFoldDB" id="A0AAD2JI93"/>
<feature type="chain" id="PRO_5042173266" description="TPM domain-containing protein" evidence="2">
    <location>
        <begin position="23"/>
        <end position="453"/>
    </location>
</feature>
<reference evidence="4" key="1">
    <citation type="submission" date="2023-08" db="EMBL/GenBank/DDBJ databases">
        <authorList>
            <person name="Audoor S."/>
            <person name="Bilcke G."/>
        </authorList>
    </citation>
    <scope>NUCLEOTIDE SEQUENCE</scope>
</reference>
<dbReference type="Pfam" id="PF04536">
    <property type="entry name" value="TPM_phosphatase"/>
    <property type="match status" value="1"/>
</dbReference>
<dbReference type="Gene3D" id="3.10.310.50">
    <property type="match status" value="1"/>
</dbReference>
<feature type="compositionally biased region" description="Gly residues" evidence="1">
    <location>
        <begin position="443"/>
        <end position="453"/>
    </location>
</feature>
<evidence type="ECO:0000256" key="1">
    <source>
        <dbReference type="SAM" id="MobiDB-lite"/>
    </source>
</evidence>
<feature type="compositionally biased region" description="Low complexity" evidence="1">
    <location>
        <begin position="433"/>
        <end position="442"/>
    </location>
</feature>
<evidence type="ECO:0000259" key="3">
    <source>
        <dbReference type="Pfam" id="PF04536"/>
    </source>
</evidence>
<comment type="caution">
    <text evidence="4">The sequence shown here is derived from an EMBL/GenBank/DDBJ whole genome shotgun (WGS) entry which is preliminary data.</text>
</comment>
<name>A0AAD2JI93_9STRA</name>
<dbReference type="Proteomes" id="UP001295423">
    <property type="component" value="Unassembled WGS sequence"/>
</dbReference>
<feature type="signal peptide" evidence="2">
    <location>
        <begin position="1"/>
        <end position="22"/>
    </location>
</feature>
<feature type="domain" description="TPM" evidence="3">
    <location>
        <begin position="185"/>
        <end position="309"/>
    </location>
</feature>
<dbReference type="EMBL" id="CAKOGP040001792">
    <property type="protein sequence ID" value="CAJ1951878.1"/>
    <property type="molecule type" value="Genomic_DNA"/>
</dbReference>
<sequence length="453" mass="49433">MLGRRRSMSPVFMLLFSYYISSFNFIEHHGVESFSSVATRASIPKSLPKSPRFTLQAKTDRVNKVAENERYQSFPNVVSQSQSSGCRSHREAKGLVLATLLSILSLSPTLGNVVPPANAFPNPASTAITIMPIGQAVIASSISASTSFVVTTPDPTTTTTTTTTNTQIAVPSIAKKGMPRVASIMDLAGVLDPDRDVPNIIQAMNEAQQKTQSEIQILIVNKVEKGYTPKKMATTLFNQWKLGSSQKNNGVLLLVVLDERRTELEVGQALDAAFSKEWCQTTLQETASPAFRQEQYGKGLLATVQRVSQRLDEVDRGGELLLLSNRKNWFGNMSGGARMSLFAYGLTFSLFFFFANEARYPIKVNCPSCNANRDTWETDYKVTLEATDEQEGEEELIGTCANCGHVYTQTRPIRKYDGSTVDGDGNTSYYYNDSSSSSDSGGSSDGGGGGDSW</sequence>
<evidence type="ECO:0000313" key="4">
    <source>
        <dbReference type="EMBL" id="CAJ1951878.1"/>
    </source>
</evidence>
<gene>
    <name evidence="4" type="ORF">CYCCA115_LOCUS13283</name>
</gene>
<feature type="region of interest" description="Disordered" evidence="1">
    <location>
        <begin position="430"/>
        <end position="453"/>
    </location>
</feature>
<organism evidence="4 5">
    <name type="scientific">Cylindrotheca closterium</name>
    <dbReference type="NCBI Taxonomy" id="2856"/>
    <lineage>
        <taxon>Eukaryota</taxon>
        <taxon>Sar</taxon>
        <taxon>Stramenopiles</taxon>
        <taxon>Ochrophyta</taxon>
        <taxon>Bacillariophyta</taxon>
        <taxon>Bacillariophyceae</taxon>
        <taxon>Bacillariophycidae</taxon>
        <taxon>Bacillariales</taxon>
        <taxon>Bacillariaceae</taxon>
        <taxon>Cylindrotheca</taxon>
    </lineage>
</organism>
<dbReference type="PANTHER" id="PTHR30373:SF2">
    <property type="entry name" value="UPF0603 PROTEIN YGCG"/>
    <property type="match status" value="1"/>
</dbReference>
<dbReference type="InterPro" id="IPR007621">
    <property type="entry name" value="TPM_dom"/>
</dbReference>
<protein>
    <recommendedName>
        <fullName evidence="3">TPM domain-containing protein</fullName>
    </recommendedName>
</protein>
<evidence type="ECO:0000313" key="5">
    <source>
        <dbReference type="Proteomes" id="UP001295423"/>
    </source>
</evidence>
<dbReference type="PANTHER" id="PTHR30373">
    <property type="entry name" value="UPF0603 PROTEIN YGCG"/>
    <property type="match status" value="1"/>
</dbReference>
<keyword evidence="2" id="KW-0732">Signal</keyword>
<accession>A0AAD2JI93</accession>
<evidence type="ECO:0000256" key="2">
    <source>
        <dbReference type="SAM" id="SignalP"/>
    </source>
</evidence>
<keyword evidence="5" id="KW-1185">Reference proteome</keyword>
<proteinExistence type="predicted"/>